<name>A0A1F8CUM7_9BACT</name>
<keyword evidence="1" id="KW-1133">Transmembrane helix</keyword>
<keyword evidence="1" id="KW-0472">Membrane</keyword>
<comment type="caution">
    <text evidence="2">The sequence shown here is derived from an EMBL/GenBank/DDBJ whole genome shotgun (WGS) entry which is preliminary data.</text>
</comment>
<protein>
    <submittedName>
        <fullName evidence="2">Uncharacterized protein</fullName>
    </submittedName>
</protein>
<keyword evidence="1" id="KW-0812">Transmembrane</keyword>
<reference evidence="2 3" key="1">
    <citation type="journal article" date="2016" name="Nat. Commun.">
        <title>Thousands of microbial genomes shed light on interconnected biogeochemical processes in an aquifer system.</title>
        <authorList>
            <person name="Anantharaman K."/>
            <person name="Brown C.T."/>
            <person name="Hug L.A."/>
            <person name="Sharon I."/>
            <person name="Castelle C.J."/>
            <person name="Probst A.J."/>
            <person name="Thomas B.C."/>
            <person name="Singh A."/>
            <person name="Wilkins M.J."/>
            <person name="Karaoz U."/>
            <person name="Brodie E.L."/>
            <person name="Williams K.H."/>
            <person name="Hubbard S.S."/>
            <person name="Banfield J.F."/>
        </authorList>
    </citation>
    <scope>NUCLEOTIDE SEQUENCE [LARGE SCALE GENOMIC DNA]</scope>
</reference>
<proteinExistence type="predicted"/>
<feature type="transmembrane region" description="Helical" evidence="1">
    <location>
        <begin position="6"/>
        <end position="35"/>
    </location>
</feature>
<dbReference type="EMBL" id="MGHY01000005">
    <property type="protein sequence ID" value="OGM80033.1"/>
    <property type="molecule type" value="Genomic_DNA"/>
</dbReference>
<dbReference type="AlphaFoldDB" id="A0A1F8CUM7"/>
<evidence type="ECO:0000313" key="3">
    <source>
        <dbReference type="Proteomes" id="UP000178999"/>
    </source>
</evidence>
<sequence length="85" mass="9828">MLTDSVWMGIALSLFGAIMIFRGLTLFVLIGQVFFKPMQSQNGQWFKLSWRNVPYFWTLFPAGTIFMVLGLGSVYSVLHYWLEIV</sequence>
<evidence type="ECO:0000313" key="2">
    <source>
        <dbReference type="EMBL" id="OGM80033.1"/>
    </source>
</evidence>
<dbReference type="Proteomes" id="UP000178999">
    <property type="component" value="Unassembled WGS sequence"/>
</dbReference>
<accession>A0A1F8CUM7</accession>
<evidence type="ECO:0000256" key="1">
    <source>
        <dbReference type="SAM" id="Phobius"/>
    </source>
</evidence>
<dbReference type="STRING" id="1802538.A2382_05110"/>
<organism evidence="2 3">
    <name type="scientific">Candidatus Woesebacteria bacterium RIFOXYB1_FULL_38_16</name>
    <dbReference type="NCBI Taxonomy" id="1802538"/>
    <lineage>
        <taxon>Bacteria</taxon>
        <taxon>Candidatus Woeseibacteriota</taxon>
    </lineage>
</organism>
<feature type="transmembrane region" description="Helical" evidence="1">
    <location>
        <begin position="56"/>
        <end position="82"/>
    </location>
</feature>
<gene>
    <name evidence="2" type="ORF">A2382_05110</name>
</gene>